<keyword evidence="3" id="KW-1185">Reference proteome</keyword>
<dbReference type="EMBL" id="LFWA01000004">
    <property type="protein sequence ID" value="KTW31886.1"/>
    <property type="molecule type" value="Genomic_DNA"/>
</dbReference>
<dbReference type="OrthoDB" id="5418203at2759"/>
<dbReference type="Pfam" id="PF22877">
    <property type="entry name" value="RRM_Thc1"/>
    <property type="match status" value="1"/>
</dbReference>
<accession>A0A0W4ZU27</accession>
<dbReference type="RefSeq" id="XP_018230578.1">
    <property type="nucleotide sequence ID" value="XM_018373410.1"/>
</dbReference>
<organism evidence="2 3">
    <name type="scientific">Pneumocystis jirovecii (strain RU7)</name>
    <name type="common">Human pneumocystis pneumonia agent</name>
    <dbReference type="NCBI Taxonomy" id="1408657"/>
    <lineage>
        <taxon>Eukaryota</taxon>
        <taxon>Fungi</taxon>
        <taxon>Dikarya</taxon>
        <taxon>Ascomycota</taxon>
        <taxon>Taphrinomycotina</taxon>
        <taxon>Pneumocystomycetes</taxon>
        <taxon>Pneumocystaceae</taxon>
        <taxon>Pneumocystis</taxon>
    </lineage>
</organism>
<gene>
    <name evidence="2" type="ORF">T551_01147</name>
</gene>
<dbReference type="AlphaFoldDB" id="A0A0W4ZU27"/>
<protein>
    <recommendedName>
        <fullName evidence="1">Thc1 RRM domain-containing protein</fullName>
    </recommendedName>
</protein>
<comment type="caution">
    <text evidence="2">The sequence shown here is derived from an EMBL/GenBank/DDBJ whole genome shotgun (WGS) entry which is preliminary data.</text>
</comment>
<dbReference type="InterPro" id="IPR053800">
    <property type="entry name" value="Thc1_RRM"/>
</dbReference>
<name>A0A0W4ZU27_PNEJ7</name>
<evidence type="ECO:0000313" key="3">
    <source>
        <dbReference type="Proteomes" id="UP000053447"/>
    </source>
</evidence>
<evidence type="ECO:0000313" key="2">
    <source>
        <dbReference type="EMBL" id="KTW31886.1"/>
    </source>
</evidence>
<feature type="domain" description="Thc1 RRM" evidence="1">
    <location>
        <begin position="110"/>
        <end position="154"/>
    </location>
</feature>
<dbReference type="Proteomes" id="UP000053447">
    <property type="component" value="Unassembled WGS sequence"/>
</dbReference>
<dbReference type="VEuPathDB" id="FungiDB:T551_01147"/>
<evidence type="ECO:0000259" key="1">
    <source>
        <dbReference type="Pfam" id="PF22877"/>
    </source>
</evidence>
<reference evidence="3" key="1">
    <citation type="journal article" date="2016" name="Nat. Commun.">
        <title>Genome analysis of three Pneumocystis species reveals adaptation mechanisms to life exclusively in mammalian hosts.</title>
        <authorList>
            <person name="Ma L."/>
            <person name="Chen Z."/>
            <person name="Huang D.W."/>
            <person name="Kutty G."/>
            <person name="Ishihara M."/>
            <person name="Wang H."/>
            <person name="Abouelleil A."/>
            <person name="Bishop L."/>
            <person name="Davey E."/>
            <person name="Deng R."/>
            <person name="Deng X."/>
            <person name="Fan L."/>
            <person name="Fantoni G."/>
            <person name="Fitzgerald M."/>
            <person name="Gogineni E."/>
            <person name="Goldberg J.M."/>
            <person name="Handley G."/>
            <person name="Hu X."/>
            <person name="Huber C."/>
            <person name="Jiao X."/>
            <person name="Jones K."/>
            <person name="Levin J.Z."/>
            <person name="Liu Y."/>
            <person name="Macdonald P."/>
            <person name="Melnikov A."/>
            <person name="Raley C."/>
            <person name="Sassi M."/>
            <person name="Sherman B.T."/>
            <person name="Song X."/>
            <person name="Sykes S."/>
            <person name="Tran B."/>
            <person name="Walsh L."/>
            <person name="Xia Y."/>
            <person name="Yang J."/>
            <person name="Young S."/>
            <person name="Zeng Q."/>
            <person name="Zheng X."/>
            <person name="Stephens R."/>
            <person name="Nusbaum C."/>
            <person name="Birren B.W."/>
            <person name="Azadi P."/>
            <person name="Lempicki R.A."/>
            <person name="Cuomo C.A."/>
            <person name="Kovacs J.A."/>
        </authorList>
    </citation>
    <scope>NUCLEOTIDE SEQUENCE [LARGE SCALE GENOMIC DNA]</scope>
    <source>
        <strain evidence="3">RU7</strain>
    </source>
</reference>
<sequence length="269" mass="30727">MCLRAGNLPEKEAYDIINSMKNSLVVSTKETEESSQKFKESWESEEVDSWEQLLNKPEEYYEQSLKKGLSKDLLSKEEKSSQVSIPLNSETQQTVMTNTLEISNMPSSICEEEIYNSFGLDKDHMFIKWINNTKAQLCFLSEEAATNAYFKYLSSPLSIGSLSPLPPDYNSLRSSTSSAFTSRTKIPLTVFHKSTFLATLEQKSPVLDKRPLKTSTVAKRLITGVLGVRAPRTAKEKEYDEIMIHQFLETLKEKKAQEHLKEEIWEKGF</sequence>
<proteinExistence type="predicted"/>
<dbReference type="GeneID" id="28939665"/>